<dbReference type="Proteomes" id="UP000054804">
    <property type="component" value="Unassembled WGS sequence"/>
</dbReference>
<evidence type="ECO:0000313" key="3">
    <source>
        <dbReference type="Proteomes" id="UP000054804"/>
    </source>
</evidence>
<keyword evidence="3" id="KW-1185">Reference proteome</keyword>
<sequence length="152" mass="14697">MAPHPARQAARHPAPKSFSASRALLRAGLTVSAAGAALGLGATAAGAAAPPAPGLETTAGDAGVAGVATAGNALLDGLQRATVGGLGPVRDLRLNPLADTGTDPLDNSVGTQIADFKPVSTGMVTKPLTEGGSLRELPVADKVLGVLPGPTG</sequence>
<evidence type="ECO:0008006" key="4">
    <source>
        <dbReference type="Google" id="ProtNLM"/>
    </source>
</evidence>
<protein>
    <recommendedName>
        <fullName evidence="4">ATP-binding protein</fullName>
    </recommendedName>
</protein>
<comment type="caution">
    <text evidence="2">The sequence shown here is derived from an EMBL/GenBank/DDBJ whole genome shotgun (WGS) entry which is preliminary data.</text>
</comment>
<feature type="chain" id="PRO_5006937034" description="ATP-binding protein" evidence="1">
    <location>
        <begin position="48"/>
        <end position="152"/>
    </location>
</feature>
<dbReference type="AlphaFoldDB" id="A0A0W7X4T3"/>
<reference evidence="2 3" key="1">
    <citation type="submission" date="2015-12" db="EMBL/GenBank/DDBJ databases">
        <title>Draft genome sequence of Streptomyces silvensis ATCC 53525, a producer of novel hormone antagonists.</title>
        <authorList>
            <person name="Johnston C.W."/>
            <person name="Li Y."/>
            <person name="Magarvey N.A."/>
        </authorList>
    </citation>
    <scope>NUCLEOTIDE SEQUENCE [LARGE SCALE GENOMIC DNA]</scope>
    <source>
        <strain evidence="2 3">ATCC 53525</strain>
    </source>
</reference>
<name>A0A0W7X4T3_9ACTN</name>
<evidence type="ECO:0000256" key="1">
    <source>
        <dbReference type="SAM" id="SignalP"/>
    </source>
</evidence>
<proteinExistence type="predicted"/>
<dbReference type="EMBL" id="LOCL01000033">
    <property type="protein sequence ID" value="KUF17855.1"/>
    <property type="molecule type" value="Genomic_DNA"/>
</dbReference>
<accession>A0A0W7X4T3</accession>
<evidence type="ECO:0000313" key="2">
    <source>
        <dbReference type="EMBL" id="KUF17855.1"/>
    </source>
</evidence>
<dbReference type="STRING" id="1765722.AT728_10830"/>
<feature type="signal peptide" evidence="1">
    <location>
        <begin position="1"/>
        <end position="47"/>
    </location>
</feature>
<keyword evidence="1" id="KW-0732">Signal</keyword>
<gene>
    <name evidence="2" type="ORF">AT728_10830</name>
</gene>
<organism evidence="2 3">
    <name type="scientific">Streptomyces silvensis</name>
    <dbReference type="NCBI Taxonomy" id="1765722"/>
    <lineage>
        <taxon>Bacteria</taxon>
        <taxon>Bacillati</taxon>
        <taxon>Actinomycetota</taxon>
        <taxon>Actinomycetes</taxon>
        <taxon>Kitasatosporales</taxon>
        <taxon>Streptomycetaceae</taxon>
        <taxon>Streptomyces</taxon>
    </lineage>
</organism>
<dbReference type="RefSeq" id="WP_079086385.1">
    <property type="nucleotide sequence ID" value="NZ_LOCL01000033.1"/>
</dbReference>